<organism evidence="11 12">
    <name type="scientific">Littorina saxatilis</name>
    <dbReference type="NCBI Taxonomy" id="31220"/>
    <lineage>
        <taxon>Eukaryota</taxon>
        <taxon>Metazoa</taxon>
        <taxon>Spiralia</taxon>
        <taxon>Lophotrochozoa</taxon>
        <taxon>Mollusca</taxon>
        <taxon>Gastropoda</taxon>
        <taxon>Caenogastropoda</taxon>
        <taxon>Littorinimorpha</taxon>
        <taxon>Littorinoidea</taxon>
        <taxon>Littorinidae</taxon>
        <taxon>Littorina</taxon>
    </lineage>
</organism>
<proteinExistence type="predicted"/>
<evidence type="ECO:0000256" key="6">
    <source>
        <dbReference type="ARBA" id="ARBA00023242"/>
    </source>
</evidence>
<dbReference type="PROSITE" id="PS50114">
    <property type="entry name" value="GATA_ZN_FINGER_2"/>
    <property type="match status" value="1"/>
</dbReference>
<name>A0AAN9G3V1_9CAEN</name>
<dbReference type="InterPro" id="IPR013088">
    <property type="entry name" value="Znf_NHR/GATA"/>
</dbReference>
<evidence type="ECO:0000313" key="11">
    <source>
        <dbReference type="EMBL" id="KAK7092990.1"/>
    </source>
</evidence>
<dbReference type="Gene3D" id="3.30.50.10">
    <property type="entry name" value="Erythroid Transcription Factor GATA-1, subunit A"/>
    <property type="match status" value="1"/>
</dbReference>
<protein>
    <recommendedName>
        <fullName evidence="2">GATA zinc finger domain-containing protein 1</fullName>
    </recommendedName>
</protein>
<comment type="subcellular location">
    <subcellularLocation>
        <location evidence="1">Nucleus</location>
    </subcellularLocation>
</comment>
<evidence type="ECO:0000256" key="8">
    <source>
        <dbReference type="SAM" id="MobiDB-lite"/>
    </source>
</evidence>
<dbReference type="PANTHER" id="PTHR13340:SF2">
    <property type="entry name" value="GATA ZINC FINGER DOMAIN-CONTAINING PROTEIN 1"/>
    <property type="match status" value="1"/>
</dbReference>
<keyword evidence="4 7" id="KW-0863">Zinc-finger</keyword>
<reference evidence="11 12" key="1">
    <citation type="submission" date="2024-02" db="EMBL/GenBank/DDBJ databases">
        <title>Chromosome-scale genome assembly of the rough periwinkle Littorina saxatilis.</title>
        <authorList>
            <person name="De Jode A."/>
            <person name="Faria R."/>
            <person name="Formenti G."/>
            <person name="Sims Y."/>
            <person name="Smith T.P."/>
            <person name="Tracey A."/>
            <person name="Wood J.M.D."/>
            <person name="Zagrodzka Z.B."/>
            <person name="Johannesson K."/>
            <person name="Butlin R.K."/>
            <person name="Leder E.H."/>
        </authorList>
    </citation>
    <scope>NUCLEOTIDE SEQUENCE [LARGE SCALE GENOMIC DNA]</scope>
    <source>
        <strain evidence="11">Snail1</strain>
        <tissue evidence="11">Muscle</tissue>
    </source>
</reference>
<keyword evidence="5" id="KW-0862">Zinc</keyword>
<dbReference type="GO" id="GO:0005634">
    <property type="term" value="C:nucleus"/>
    <property type="evidence" value="ECO:0007669"/>
    <property type="project" value="UniProtKB-SubCell"/>
</dbReference>
<evidence type="ECO:0000256" key="2">
    <source>
        <dbReference type="ARBA" id="ARBA00014943"/>
    </source>
</evidence>
<dbReference type="SUPFAM" id="SSF57716">
    <property type="entry name" value="Glucocorticoid receptor-like (DNA-binding domain)"/>
    <property type="match status" value="1"/>
</dbReference>
<evidence type="ECO:0000313" key="10">
    <source>
        <dbReference type="EMBL" id="KAK7092981.1"/>
    </source>
</evidence>
<dbReference type="GO" id="GO:0006325">
    <property type="term" value="P:chromatin organization"/>
    <property type="evidence" value="ECO:0007669"/>
    <property type="project" value="TreeGrafter"/>
</dbReference>
<feature type="domain" description="GATA-type" evidence="9">
    <location>
        <begin position="9"/>
        <end position="35"/>
    </location>
</feature>
<feature type="region of interest" description="Disordered" evidence="8">
    <location>
        <begin position="275"/>
        <end position="303"/>
    </location>
</feature>
<dbReference type="PANTHER" id="PTHR13340">
    <property type="entry name" value="GATA ZINC FINGER DOMAIN-CONTAINING"/>
    <property type="match status" value="1"/>
</dbReference>
<dbReference type="EMBL" id="JBAMIC010000021">
    <property type="protein sequence ID" value="KAK7092981.1"/>
    <property type="molecule type" value="Genomic_DNA"/>
</dbReference>
<dbReference type="GO" id="GO:0008270">
    <property type="term" value="F:zinc ion binding"/>
    <property type="evidence" value="ECO:0007669"/>
    <property type="project" value="UniProtKB-KW"/>
</dbReference>
<feature type="region of interest" description="Disordered" evidence="8">
    <location>
        <begin position="42"/>
        <end position="75"/>
    </location>
</feature>
<dbReference type="InterPro" id="IPR000679">
    <property type="entry name" value="Znf_GATA"/>
</dbReference>
<feature type="compositionally biased region" description="Low complexity" evidence="8">
    <location>
        <begin position="46"/>
        <end position="74"/>
    </location>
</feature>
<comment type="caution">
    <text evidence="11">The sequence shown here is derived from an EMBL/GenBank/DDBJ whole genome shotgun (WGS) entry which is preliminary data.</text>
</comment>
<evidence type="ECO:0000256" key="7">
    <source>
        <dbReference type="PROSITE-ProRule" id="PRU00094"/>
    </source>
</evidence>
<dbReference type="GO" id="GO:0006355">
    <property type="term" value="P:regulation of DNA-templated transcription"/>
    <property type="evidence" value="ECO:0007669"/>
    <property type="project" value="InterPro"/>
</dbReference>
<keyword evidence="12" id="KW-1185">Reference proteome</keyword>
<dbReference type="AlphaFoldDB" id="A0AAN9G3V1"/>
<evidence type="ECO:0000313" key="12">
    <source>
        <dbReference type="Proteomes" id="UP001374579"/>
    </source>
</evidence>
<dbReference type="GO" id="GO:0043565">
    <property type="term" value="F:sequence-specific DNA binding"/>
    <property type="evidence" value="ECO:0007669"/>
    <property type="project" value="InterPro"/>
</dbReference>
<keyword evidence="6" id="KW-0539">Nucleus</keyword>
<dbReference type="Pfam" id="PF00320">
    <property type="entry name" value="GATA"/>
    <property type="match status" value="1"/>
</dbReference>
<dbReference type="EMBL" id="JBAMIC010000021">
    <property type="protein sequence ID" value="KAK7092990.1"/>
    <property type="molecule type" value="Genomic_DNA"/>
</dbReference>
<dbReference type="Proteomes" id="UP001374579">
    <property type="component" value="Unassembled WGS sequence"/>
</dbReference>
<keyword evidence="3" id="KW-0479">Metal-binding</keyword>
<dbReference type="PROSITE" id="PS00344">
    <property type="entry name" value="GATA_ZN_FINGER_1"/>
    <property type="match status" value="1"/>
</dbReference>
<evidence type="ECO:0000256" key="5">
    <source>
        <dbReference type="ARBA" id="ARBA00022833"/>
    </source>
</evidence>
<dbReference type="InterPro" id="IPR039050">
    <property type="entry name" value="GATAD1"/>
</dbReference>
<sequence>MPFGIKPVCSSCRVTTSTLWRKGAQGEILCNSCGLKQGSNCGKDAGQNGSSSSTSKNGNGNGNGNHNSSSHAGGPVLRKSARIKPAKSKVQAATKALATKGKSRRIIFKKSQPVKAPRPVATVVTGSSIFHDGQYYQVGDMVSLVDHDGGVFYAQIRGFMCDQYNEKSAIITWLLPTQSSPTDKFDASTYILGPEEDIPRKMEFIEFVCHAPSDYFHSHNTPYPLVQKDPDLCFIWTSLGPEIRTTPSVDEIFGVKDEEEEAIFMSDILLPPSKNIKDKQKEVKEKDKSREKEEQKVVKMEVD</sequence>
<gene>
    <name evidence="10" type="ORF">V1264_008646</name>
    <name evidence="11" type="ORF">V1264_008655</name>
</gene>
<dbReference type="CDD" id="cd00202">
    <property type="entry name" value="ZnF_GATA"/>
    <property type="match status" value="1"/>
</dbReference>
<evidence type="ECO:0000256" key="1">
    <source>
        <dbReference type="ARBA" id="ARBA00004123"/>
    </source>
</evidence>
<evidence type="ECO:0000259" key="9">
    <source>
        <dbReference type="PROSITE" id="PS50114"/>
    </source>
</evidence>
<evidence type="ECO:0000256" key="4">
    <source>
        <dbReference type="ARBA" id="ARBA00022771"/>
    </source>
</evidence>
<evidence type="ECO:0000256" key="3">
    <source>
        <dbReference type="ARBA" id="ARBA00022723"/>
    </source>
</evidence>
<accession>A0AAN9G3V1</accession>
<dbReference type="SMART" id="SM00401">
    <property type="entry name" value="ZnF_GATA"/>
    <property type="match status" value="1"/>
</dbReference>